<dbReference type="Pfam" id="PF07070">
    <property type="entry name" value="Spo0M"/>
    <property type="match status" value="1"/>
</dbReference>
<reference evidence="2" key="1">
    <citation type="journal article" date="2019" name="Int. J. Syst. Evol. Microbiol.">
        <title>The Global Catalogue of Microorganisms (GCM) 10K type strain sequencing project: providing services to taxonomists for standard genome sequencing and annotation.</title>
        <authorList>
            <consortium name="The Broad Institute Genomics Platform"/>
            <consortium name="The Broad Institute Genome Sequencing Center for Infectious Disease"/>
            <person name="Wu L."/>
            <person name="Ma J."/>
        </authorList>
    </citation>
    <scope>NUCLEOTIDE SEQUENCE [LARGE SCALE GENOMIC DNA]</scope>
    <source>
        <strain evidence="2">LMG 29894</strain>
    </source>
</reference>
<dbReference type="InterPro" id="IPR009776">
    <property type="entry name" value="Spore_0_M"/>
</dbReference>
<accession>A0ABV8MNG4</accession>
<organism evidence="1 2">
    <name type="scientific">Chitinimonas lacunae</name>
    <dbReference type="NCBI Taxonomy" id="1963018"/>
    <lineage>
        <taxon>Bacteria</taxon>
        <taxon>Pseudomonadati</taxon>
        <taxon>Pseudomonadota</taxon>
        <taxon>Betaproteobacteria</taxon>
        <taxon>Neisseriales</taxon>
        <taxon>Chitinibacteraceae</taxon>
        <taxon>Chitinimonas</taxon>
    </lineage>
</organism>
<name>A0ABV8MNG4_9NEIS</name>
<proteinExistence type="predicted"/>
<gene>
    <name evidence="1" type="ORF">ACFOW7_09615</name>
</gene>
<comment type="caution">
    <text evidence="1">The sequence shown here is derived from an EMBL/GenBank/DDBJ whole genome shotgun (WGS) entry which is preliminary data.</text>
</comment>
<dbReference type="PANTHER" id="PTHR40053:SF1">
    <property type="entry name" value="SPORULATION-CONTROL PROTEIN SPO0M"/>
    <property type="match status" value="1"/>
</dbReference>
<protein>
    <submittedName>
        <fullName evidence="1">Sporulation protein</fullName>
    </submittedName>
</protein>
<dbReference type="Proteomes" id="UP001595791">
    <property type="component" value="Unassembled WGS sequence"/>
</dbReference>
<sequence length="246" mass="27742">MFKKLFAAVGIGGAEVDTQVLSPTLVPGQPFRARIVIRGGSAEQDIEGLELRLLSAVEDDEGDVHNPDRSHILARWKLHDRFTLRPGEERIVPFENLLPLETPVTAVNCPNNKARVWIDTQLEIDAAIDSSDRDYLRVEPTPAMALVLDSMAQMGMALHTADVEKGYCTVQGRRSTSGCYQEFEFRPYHGGRISEVEVTFLPELHCTHVLLEIDRRFRGDAYRGFTLQHDQLSRQQVQSYLNQILA</sequence>
<evidence type="ECO:0000313" key="2">
    <source>
        <dbReference type="Proteomes" id="UP001595791"/>
    </source>
</evidence>
<dbReference type="PANTHER" id="PTHR40053">
    <property type="entry name" value="SPORULATION-CONTROL PROTEIN SPO0M"/>
    <property type="match status" value="1"/>
</dbReference>
<dbReference type="EMBL" id="JBHSBU010000001">
    <property type="protein sequence ID" value="MFC4159604.1"/>
    <property type="molecule type" value="Genomic_DNA"/>
</dbReference>
<evidence type="ECO:0000313" key="1">
    <source>
        <dbReference type="EMBL" id="MFC4159604.1"/>
    </source>
</evidence>
<dbReference type="RefSeq" id="WP_378163539.1">
    <property type="nucleotide sequence ID" value="NZ_JBHSBU010000001.1"/>
</dbReference>
<keyword evidence="2" id="KW-1185">Reference proteome</keyword>